<feature type="domain" description="PWWP" evidence="2">
    <location>
        <begin position="134"/>
        <end position="186"/>
    </location>
</feature>
<gene>
    <name evidence="3" type="ORF">DH2020_029930</name>
</gene>
<evidence type="ECO:0000313" key="4">
    <source>
        <dbReference type="Proteomes" id="UP001318860"/>
    </source>
</evidence>
<feature type="region of interest" description="Disordered" evidence="1">
    <location>
        <begin position="305"/>
        <end position="354"/>
    </location>
</feature>
<dbReference type="InterPro" id="IPR000313">
    <property type="entry name" value="PWWP_dom"/>
</dbReference>
<dbReference type="PANTHER" id="PTHR42851:SF4">
    <property type="entry name" value="PWWP DOMAIN-CONTAINING PROTEIN"/>
    <property type="match status" value="1"/>
</dbReference>
<dbReference type="CDD" id="cd05162">
    <property type="entry name" value="PWWP"/>
    <property type="match status" value="1"/>
</dbReference>
<evidence type="ECO:0000259" key="2">
    <source>
        <dbReference type="Pfam" id="PF00855"/>
    </source>
</evidence>
<comment type="caution">
    <text evidence="3">The sequence shown here is derived from an EMBL/GenBank/DDBJ whole genome shotgun (WGS) entry which is preliminary data.</text>
</comment>
<protein>
    <recommendedName>
        <fullName evidence="2">PWWP domain-containing protein</fullName>
    </recommendedName>
</protein>
<dbReference type="SUPFAM" id="SSF63748">
    <property type="entry name" value="Tudor/PWWP/MBT"/>
    <property type="match status" value="1"/>
</dbReference>
<proteinExistence type="predicted"/>
<dbReference type="Pfam" id="PF00855">
    <property type="entry name" value="PWWP"/>
    <property type="match status" value="1"/>
</dbReference>
<organism evidence="3 4">
    <name type="scientific">Rehmannia glutinosa</name>
    <name type="common">Chinese foxglove</name>
    <dbReference type="NCBI Taxonomy" id="99300"/>
    <lineage>
        <taxon>Eukaryota</taxon>
        <taxon>Viridiplantae</taxon>
        <taxon>Streptophyta</taxon>
        <taxon>Embryophyta</taxon>
        <taxon>Tracheophyta</taxon>
        <taxon>Spermatophyta</taxon>
        <taxon>Magnoliopsida</taxon>
        <taxon>eudicotyledons</taxon>
        <taxon>Gunneridae</taxon>
        <taxon>Pentapetalae</taxon>
        <taxon>asterids</taxon>
        <taxon>lamiids</taxon>
        <taxon>Lamiales</taxon>
        <taxon>Orobanchaceae</taxon>
        <taxon>Rehmannieae</taxon>
        <taxon>Rehmannia</taxon>
    </lineage>
</organism>
<dbReference type="PANTHER" id="PTHR42851">
    <property type="entry name" value="ALDOLASE-RELATED"/>
    <property type="match status" value="1"/>
</dbReference>
<dbReference type="EMBL" id="JABTTQ020001043">
    <property type="protein sequence ID" value="KAK6136309.1"/>
    <property type="molecule type" value="Genomic_DNA"/>
</dbReference>
<evidence type="ECO:0000313" key="3">
    <source>
        <dbReference type="EMBL" id="KAK6136309.1"/>
    </source>
</evidence>
<dbReference type="Proteomes" id="UP001318860">
    <property type="component" value="Unassembled WGS sequence"/>
</dbReference>
<reference evidence="3 4" key="1">
    <citation type="journal article" date="2021" name="Comput. Struct. Biotechnol. J.">
        <title>De novo genome assembly of the potent medicinal plant Rehmannia glutinosa using nanopore technology.</title>
        <authorList>
            <person name="Ma L."/>
            <person name="Dong C."/>
            <person name="Song C."/>
            <person name="Wang X."/>
            <person name="Zheng X."/>
            <person name="Niu Y."/>
            <person name="Chen S."/>
            <person name="Feng W."/>
        </authorList>
    </citation>
    <scope>NUCLEOTIDE SEQUENCE [LARGE SCALE GENOMIC DNA]</scope>
    <source>
        <strain evidence="3">DH-2019</strain>
    </source>
</reference>
<feature type="compositionally biased region" description="Basic and acidic residues" evidence="1">
    <location>
        <begin position="313"/>
        <end position="324"/>
    </location>
</feature>
<keyword evidence="4" id="KW-1185">Reference proteome</keyword>
<evidence type="ECO:0000256" key="1">
    <source>
        <dbReference type="SAM" id="MobiDB-lite"/>
    </source>
</evidence>
<sequence length="354" mass="39986">MPNEVAGVAVVSDITRDNILPEITVNAELPIYSTNVSSLDRGEIEGRISETNVMDGKEERKSDGTYHVEMEVDSELGNEEHASETDKWKLSYQERVRPASFLRMNQPSYLSSPENEGLLAISDLVWEKAIKYYKKDSYLVAYFGDRTFAWNDSSLLKPFRSHFSQIEKQSNSEASQNAVRCALEEVSRRVELGLTCSCIPKDAYATMETQITENTGIREESSRRFSVDHSSRASYFEPDKLLEYVRELAPRASSGADRLHLVIARAQLSTFYHFKGYRPPICFPSPGELLEINTDAEKISDEIIASQKRKHTSKDSSESKERSLTELMGVTEHSPDAKEESFAEESISLSPVKK</sequence>
<name>A0ABR0VQP9_REHGL</name>
<dbReference type="Gene3D" id="2.30.30.140">
    <property type="match status" value="1"/>
</dbReference>
<accession>A0ABR0VQP9</accession>
<dbReference type="InterPro" id="IPR053063">
    <property type="entry name" value="PWWP_domain_containing_PDP"/>
</dbReference>